<dbReference type="EMBL" id="UINC01008023">
    <property type="protein sequence ID" value="SVA36134.1"/>
    <property type="molecule type" value="Genomic_DNA"/>
</dbReference>
<dbReference type="AlphaFoldDB" id="A0A381V7H0"/>
<proteinExistence type="predicted"/>
<sequence>MLSETNILGISAYYHDSAAALLRDGEIIAAAQQERFTRTKHDAGFPGEA</sequence>
<dbReference type="GO" id="GO:0003824">
    <property type="term" value="F:catalytic activity"/>
    <property type="evidence" value="ECO:0007669"/>
    <property type="project" value="InterPro"/>
</dbReference>
<reference evidence="2" key="1">
    <citation type="submission" date="2018-05" db="EMBL/GenBank/DDBJ databases">
        <authorList>
            <person name="Lanie J.A."/>
            <person name="Ng W.-L."/>
            <person name="Kazmierczak K.M."/>
            <person name="Andrzejewski T.M."/>
            <person name="Davidsen T.M."/>
            <person name="Wayne K.J."/>
            <person name="Tettelin H."/>
            <person name="Glass J.I."/>
            <person name="Rusch D."/>
            <person name="Podicherti R."/>
            <person name="Tsui H.-C.T."/>
            <person name="Winkler M.E."/>
        </authorList>
    </citation>
    <scope>NUCLEOTIDE SEQUENCE</scope>
</reference>
<accession>A0A381V7H0</accession>
<dbReference type="Gene3D" id="3.30.420.40">
    <property type="match status" value="1"/>
</dbReference>
<feature type="domain" description="Carbamoyltransferase" evidence="1">
    <location>
        <begin position="7"/>
        <end position="46"/>
    </location>
</feature>
<dbReference type="Pfam" id="PF02543">
    <property type="entry name" value="Carbam_trans_N"/>
    <property type="match status" value="1"/>
</dbReference>
<dbReference type="InterPro" id="IPR003696">
    <property type="entry name" value="Carbtransf_dom"/>
</dbReference>
<name>A0A381V7H0_9ZZZZ</name>
<protein>
    <recommendedName>
        <fullName evidence="1">Carbamoyltransferase domain-containing protein</fullName>
    </recommendedName>
</protein>
<organism evidence="2">
    <name type="scientific">marine metagenome</name>
    <dbReference type="NCBI Taxonomy" id="408172"/>
    <lineage>
        <taxon>unclassified sequences</taxon>
        <taxon>metagenomes</taxon>
        <taxon>ecological metagenomes</taxon>
    </lineage>
</organism>
<evidence type="ECO:0000259" key="1">
    <source>
        <dbReference type="Pfam" id="PF02543"/>
    </source>
</evidence>
<evidence type="ECO:0000313" key="2">
    <source>
        <dbReference type="EMBL" id="SVA36134.1"/>
    </source>
</evidence>
<feature type="non-terminal residue" evidence="2">
    <location>
        <position position="49"/>
    </location>
</feature>
<gene>
    <name evidence="2" type="ORF">METZ01_LOCUS88988</name>
</gene>